<evidence type="ECO:0000313" key="1">
    <source>
        <dbReference type="EMBL" id="GAA4446749.1"/>
    </source>
</evidence>
<dbReference type="Gene3D" id="2.115.10.20">
    <property type="entry name" value="Glycosyl hydrolase domain, family 43"/>
    <property type="match status" value="1"/>
</dbReference>
<sequence>MDRSRPAEWDNLVFGGQFKDRFEPVPLRGELTRDAWGGDNVLPRDVLNGIEDPKWSYWGGNAVVGEDGKYHLYVCRWPENAEKGHFDYHNSVVIHAVADHPLGPYEYQDTIGHGHNPTLYKTDKGYVIYCVGKFYYSKNLNGPWKHNAFDFHKRERWCVQRRVNFTFAPREDGSYTAISRRGRAWVSPDGFKDWYLVSAESVYPKVEGIFEDPLMWKDHVQYHLIANDWKGRIAYYMRSKDGIHWVTEPGEAYAPGIDRYEDGTAPDWYKYERIRVLQDDYGRAMQAHFAVIDSDKHSDLPNDRHSSKHIIIPLTVERLIEVLNKQAIAADTKEIRVRIKAEDGFDPHRDINFDSLRFGSSQEVNFGRGNRLLSTQKAGRDLILVFDGQGNGITAENFAGKLLGKTSQGKLLIGWARLPGVSFSEPMLSSLSPKFEYTDEGLEAYVEVQNFGQTASRESSVTVLVDDELLASGSVRPLEPFEKSMVRLICSQRLPRGSKQSVTVRLGSEGVPGETFTKSVVLPGDKSK</sequence>
<dbReference type="InterPro" id="IPR023296">
    <property type="entry name" value="Glyco_hydro_beta-prop_sf"/>
</dbReference>
<dbReference type="Proteomes" id="UP001500840">
    <property type="component" value="Unassembled WGS sequence"/>
</dbReference>
<dbReference type="EMBL" id="BAABGA010000010">
    <property type="protein sequence ID" value="GAA4446749.1"/>
    <property type="molecule type" value="Genomic_DNA"/>
</dbReference>
<keyword evidence="1" id="KW-0378">Hydrolase</keyword>
<keyword evidence="2" id="KW-1185">Reference proteome</keyword>
<dbReference type="CDD" id="cd08994">
    <property type="entry name" value="GH43_62_32_68_117_130-like"/>
    <property type="match status" value="1"/>
</dbReference>
<name>A0ABP8M961_9BACT</name>
<protein>
    <submittedName>
        <fullName evidence="1">Glycoside hydrolase family protein</fullName>
    </submittedName>
</protein>
<dbReference type="SUPFAM" id="SSF75005">
    <property type="entry name" value="Arabinanase/levansucrase/invertase"/>
    <property type="match status" value="1"/>
</dbReference>
<comment type="caution">
    <text evidence="1">The sequence shown here is derived from an EMBL/GenBank/DDBJ whole genome shotgun (WGS) entry which is preliminary data.</text>
</comment>
<reference evidence="2" key="1">
    <citation type="journal article" date="2019" name="Int. J. Syst. Evol. Microbiol.">
        <title>The Global Catalogue of Microorganisms (GCM) 10K type strain sequencing project: providing services to taxonomists for standard genome sequencing and annotation.</title>
        <authorList>
            <consortium name="The Broad Institute Genomics Platform"/>
            <consortium name="The Broad Institute Genome Sequencing Center for Infectious Disease"/>
            <person name="Wu L."/>
            <person name="Ma J."/>
        </authorList>
    </citation>
    <scope>NUCLEOTIDE SEQUENCE [LARGE SCALE GENOMIC DNA]</scope>
    <source>
        <strain evidence="2">JCM 17759</strain>
    </source>
</reference>
<proteinExistence type="predicted"/>
<accession>A0ABP8M961</accession>
<dbReference type="GO" id="GO:0016787">
    <property type="term" value="F:hydrolase activity"/>
    <property type="evidence" value="ECO:0007669"/>
    <property type="project" value="UniProtKB-KW"/>
</dbReference>
<organism evidence="1 2">
    <name type="scientific">Novipirellula rosea</name>
    <dbReference type="NCBI Taxonomy" id="1031540"/>
    <lineage>
        <taxon>Bacteria</taxon>
        <taxon>Pseudomonadati</taxon>
        <taxon>Planctomycetota</taxon>
        <taxon>Planctomycetia</taxon>
        <taxon>Pirellulales</taxon>
        <taxon>Pirellulaceae</taxon>
        <taxon>Novipirellula</taxon>
    </lineage>
</organism>
<gene>
    <name evidence="1" type="ORF">GCM10023156_08030</name>
</gene>
<evidence type="ECO:0000313" key="2">
    <source>
        <dbReference type="Proteomes" id="UP001500840"/>
    </source>
</evidence>